<comment type="caution">
    <text evidence="1">The sequence shown here is derived from an EMBL/GenBank/DDBJ whole genome shotgun (WGS) entry which is preliminary data.</text>
</comment>
<protein>
    <submittedName>
        <fullName evidence="1">Uncharacterized protein</fullName>
    </submittedName>
</protein>
<name>A0AAE1CSW5_9GAST</name>
<dbReference type="AlphaFoldDB" id="A0AAE1CSW5"/>
<sequence length="128" mass="13820">MVSTVEQVVRDQEASGSYLIMSDTTWLPHWSKRSRTWRPAGQQGVGMLLQVSCQLGSGAGIMASGAGNEHEADRQALLWKMKSSTSQAERTLRGRIVSGEGLAINSRADLIHCHTVGTLDGEKAIKSP</sequence>
<gene>
    <name evidence="1" type="ORF">RRG08_037123</name>
</gene>
<proteinExistence type="predicted"/>
<evidence type="ECO:0000313" key="2">
    <source>
        <dbReference type="Proteomes" id="UP001283361"/>
    </source>
</evidence>
<keyword evidence="2" id="KW-1185">Reference proteome</keyword>
<dbReference type="Proteomes" id="UP001283361">
    <property type="component" value="Unassembled WGS sequence"/>
</dbReference>
<reference evidence="1" key="1">
    <citation type="journal article" date="2023" name="G3 (Bethesda)">
        <title>A reference genome for the long-term kleptoplast-retaining sea slug Elysia crispata morphotype clarki.</title>
        <authorList>
            <person name="Eastman K.E."/>
            <person name="Pendleton A.L."/>
            <person name="Shaikh M.A."/>
            <person name="Suttiyut T."/>
            <person name="Ogas R."/>
            <person name="Tomko P."/>
            <person name="Gavelis G."/>
            <person name="Widhalm J.R."/>
            <person name="Wisecaver J.H."/>
        </authorList>
    </citation>
    <scope>NUCLEOTIDE SEQUENCE</scope>
    <source>
        <strain evidence="1">ECLA1</strain>
    </source>
</reference>
<organism evidence="1 2">
    <name type="scientific">Elysia crispata</name>
    <name type="common">lettuce slug</name>
    <dbReference type="NCBI Taxonomy" id="231223"/>
    <lineage>
        <taxon>Eukaryota</taxon>
        <taxon>Metazoa</taxon>
        <taxon>Spiralia</taxon>
        <taxon>Lophotrochozoa</taxon>
        <taxon>Mollusca</taxon>
        <taxon>Gastropoda</taxon>
        <taxon>Heterobranchia</taxon>
        <taxon>Euthyneura</taxon>
        <taxon>Panpulmonata</taxon>
        <taxon>Sacoglossa</taxon>
        <taxon>Placobranchoidea</taxon>
        <taxon>Plakobranchidae</taxon>
        <taxon>Elysia</taxon>
    </lineage>
</organism>
<accession>A0AAE1CSW5</accession>
<evidence type="ECO:0000313" key="1">
    <source>
        <dbReference type="EMBL" id="KAK3733331.1"/>
    </source>
</evidence>
<dbReference type="EMBL" id="JAWDGP010006903">
    <property type="protein sequence ID" value="KAK3733331.1"/>
    <property type="molecule type" value="Genomic_DNA"/>
</dbReference>